<evidence type="ECO:0000256" key="5">
    <source>
        <dbReference type="ARBA" id="ARBA00022729"/>
    </source>
</evidence>
<dbReference type="PANTHER" id="PTHR18966">
    <property type="entry name" value="IONOTROPIC GLUTAMATE RECEPTOR"/>
    <property type="match status" value="1"/>
</dbReference>
<keyword evidence="5" id="KW-0732">Signal</keyword>
<keyword evidence="7" id="KW-0406">Ion transport</keyword>
<dbReference type="SMR" id="A0A3B6LMH3"/>
<evidence type="ECO:0000256" key="3">
    <source>
        <dbReference type="ARBA" id="ARBA00022448"/>
    </source>
</evidence>
<evidence type="ECO:0000313" key="15">
    <source>
        <dbReference type="EnsemblPlants" id="TraesCS5B02G217600.1"/>
    </source>
</evidence>
<dbReference type="OrthoDB" id="784410at2759"/>
<reference evidence="15" key="2">
    <citation type="submission" date="2018-10" db="UniProtKB">
        <authorList>
            <consortium name="EnsemblPlants"/>
        </authorList>
    </citation>
    <scope>IDENTIFICATION</scope>
</reference>
<evidence type="ECO:0000256" key="11">
    <source>
        <dbReference type="ARBA" id="ARBA00023286"/>
    </source>
</evidence>
<evidence type="ECO:0000256" key="7">
    <source>
        <dbReference type="ARBA" id="ARBA00023065"/>
    </source>
</evidence>
<feature type="domain" description="Ionotropic glutamate receptor C-terminal" evidence="14">
    <location>
        <begin position="22"/>
        <end position="160"/>
    </location>
</feature>
<keyword evidence="3" id="KW-0813">Transport</keyword>
<protein>
    <recommendedName>
        <fullName evidence="14">Ionotropic glutamate receptor C-terminal domain-containing protein</fullName>
    </recommendedName>
</protein>
<dbReference type="FunFam" id="1.10.287.70:FF:000037">
    <property type="entry name" value="Glutamate receptor"/>
    <property type="match status" value="1"/>
</dbReference>
<evidence type="ECO:0000256" key="2">
    <source>
        <dbReference type="ARBA" id="ARBA00008685"/>
    </source>
</evidence>
<proteinExistence type="inferred from homology"/>
<evidence type="ECO:0000313" key="16">
    <source>
        <dbReference type="Proteomes" id="UP000019116"/>
    </source>
</evidence>
<dbReference type="EnsemblPlants" id="TraesCS5B02G217600.1">
    <property type="protein sequence ID" value="TraesCS5B02G217600.1"/>
    <property type="gene ID" value="TraesCS5B02G217600"/>
</dbReference>
<keyword evidence="6 13" id="KW-1133">Transmembrane helix</keyword>
<organism evidence="15">
    <name type="scientific">Triticum aestivum</name>
    <name type="common">Wheat</name>
    <dbReference type="NCBI Taxonomy" id="4565"/>
    <lineage>
        <taxon>Eukaryota</taxon>
        <taxon>Viridiplantae</taxon>
        <taxon>Streptophyta</taxon>
        <taxon>Embryophyta</taxon>
        <taxon>Tracheophyta</taxon>
        <taxon>Spermatophyta</taxon>
        <taxon>Magnoliopsida</taxon>
        <taxon>Liliopsida</taxon>
        <taxon>Poales</taxon>
        <taxon>Poaceae</taxon>
        <taxon>BOP clade</taxon>
        <taxon>Pooideae</taxon>
        <taxon>Triticodae</taxon>
        <taxon>Triticeae</taxon>
        <taxon>Triticinae</taxon>
        <taxon>Triticum</taxon>
    </lineage>
</organism>
<keyword evidence="10" id="KW-0325">Glycoprotein</keyword>
<dbReference type="Proteomes" id="UP000019116">
    <property type="component" value="Chromosome 5B"/>
</dbReference>
<dbReference type="OMA" id="VEIEERW"/>
<dbReference type="Gramene" id="TraesCS5B03G0574400.1">
    <property type="protein sequence ID" value="TraesCS5B03G0574400.1.CDS"/>
    <property type="gene ID" value="TraesCS5B03G0574400"/>
</dbReference>
<comment type="subcellular location">
    <subcellularLocation>
        <location evidence="1">Membrane</location>
        <topology evidence="1">Multi-pass membrane protein</topology>
    </subcellularLocation>
</comment>
<keyword evidence="12" id="KW-0407">Ion channel</keyword>
<dbReference type="Gramene" id="TraesCS5B02G217600.1">
    <property type="protein sequence ID" value="TraesCS5B02G217600.1"/>
    <property type="gene ID" value="TraesCS5B02G217600"/>
</dbReference>
<evidence type="ECO:0000256" key="4">
    <source>
        <dbReference type="ARBA" id="ARBA00022692"/>
    </source>
</evidence>
<dbReference type="InterPro" id="IPR001320">
    <property type="entry name" value="Iontro_rcpt_C"/>
</dbReference>
<dbReference type="InterPro" id="IPR015683">
    <property type="entry name" value="Ionotropic_Glu_rcpt"/>
</dbReference>
<dbReference type="Gramene" id="TraesRN5B0100579300.1">
    <property type="protein sequence ID" value="TraesRN5B0100579300.1"/>
    <property type="gene ID" value="TraesRN5B0100579300"/>
</dbReference>
<dbReference type="FunFam" id="3.40.190.10:FF:000217">
    <property type="entry name" value="Glutamate receptor"/>
    <property type="match status" value="1"/>
</dbReference>
<evidence type="ECO:0000259" key="14">
    <source>
        <dbReference type="Pfam" id="PF00060"/>
    </source>
</evidence>
<keyword evidence="16" id="KW-1185">Reference proteome</keyword>
<name>A0A3B6LMH3_WHEAT</name>
<evidence type="ECO:0000256" key="6">
    <source>
        <dbReference type="ARBA" id="ARBA00022989"/>
    </source>
</evidence>
<dbReference type="GO" id="GO:0016020">
    <property type="term" value="C:membrane"/>
    <property type="evidence" value="ECO:0007669"/>
    <property type="project" value="UniProtKB-SubCell"/>
</dbReference>
<reference evidence="15" key="1">
    <citation type="submission" date="2018-08" db="EMBL/GenBank/DDBJ databases">
        <authorList>
            <person name="Rossello M."/>
        </authorList>
    </citation>
    <scope>NUCLEOTIDE SEQUENCE [LARGE SCALE GENOMIC DNA]</scope>
    <source>
        <strain evidence="15">cv. Chinese Spring</strain>
    </source>
</reference>
<dbReference type="GO" id="GO:0015276">
    <property type="term" value="F:ligand-gated monoatomic ion channel activity"/>
    <property type="evidence" value="ECO:0007669"/>
    <property type="project" value="InterPro"/>
</dbReference>
<comment type="similarity">
    <text evidence="2">Belongs to the glutamate-gated ion channel (TC 1.A.10.1) family.</text>
</comment>
<evidence type="ECO:0000256" key="1">
    <source>
        <dbReference type="ARBA" id="ARBA00004141"/>
    </source>
</evidence>
<accession>A0A3B6LMH3</accession>
<dbReference type="STRING" id="4565.A0A3B6LMH3"/>
<evidence type="ECO:0000256" key="10">
    <source>
        <dbReference type="ARBA" id="ARBA00023180"/>
    </source>
</evidence>
<dbReference type="Gene3D" id="1.10.287.70">
    <property type="match status" value="1"/>
</dbReference>
<dbReference type="Gramene" id="TraesCAD_scaffold_087262_01G000100.1">
    <property type="protein sequence ID" value="TraesCAD_scaffold_087262_01G000100.1"/>
    <property type="gene ID" value="TraesCAD_scaffold_087262_01G000100"/>
</dbReference>
<sequence>MIVPVKDGTTKDTWIFLKPLTADLWFGSIVFFIFTGAAIWLLERRIDNAELTGSISRQLGIAIYFRFFVDKERVESILSRLVIIVWVFVLLVITSSYTANLSSMLTVQQLQPTVTDVHELLKKWEYVGYKNGSFLGDLLEQIGFDRRKIKAYSNPDDFDDALCKGSKNGGIAAVIDEVPYIKIFLSKHCKGYTMVGPIYKSEGFGFVS</sequence>
<dbReference type="Pfam" id="PF00060">
    <property type="entry name" value="Lig_chan"/>
    <property type="match status" value="1"/>
</dbReference>
<feature type="transmembrane region" description="Helical" evidence="13">
    <location>
        <begin position="81"/>
        <end position="99"/>
    </location>
</feature>
<evidence type="ECO:0000256" key="8">
    <source>
        <dbReference type="ARBA" id="ARBA00023136"/>
    </source>
</evidence>
<keyword evidence="11" id="KW-1071">Ligand-gated ion channel</keyword>
<evidence type="ECO:0000256" key="13">
    <source>
        <dbReference type="SAM" id="Phobius"/>
    </source>
</evidence>
<dbReference type="AlphaFoldDB" id="A0A3B6LMH3"/>
<keyword evidence="8 13" id="KW-0472">Membrane</keyword>
<keyword evidence="9" id="KW-0675">Receptor</keyword>
<dbReference type="Gramene" id="TraesWEE_scaffold_096595_01G000100.1">
    <property type="protein sequence ID" value="TraesWEE_scaffold_096595_01G000100.1"/>
    <property type="gene ID" value="TraesWEE_scaffold_096595_01G000100"/>
</dbReference>
<keyword evidence="4 13" id="KW-0812">Transmembrane</keyword>
<dbReference type="SUPFAM" id="SSF53850">
    <property type="entry name" value="Periplasmic binding protein-like II"/>
    <property type="match status" value="1"/>
</dbReference>
<evidence type="ECO:0000256" key="9">
    <source>
        <dbReference type="ARBA" id="ARBA00023170"/>
    </source>
</evidence>
<dbReference type="Gramene" id="TraesCLE_scaffold_026457_01G000100.1">
    <property type="protein sequence ID" value="TraesCLE_scaffold_026457_01G000100.1"/>
    <property type="gene ID" value="TraesCLE_scaffold_026457_01G000100"/>
</dbReference>
<evidence type="ECO:0000256" key="12">
    <source>
        <dbReference type="ARBA" id="ARBA00023303"/>
    </source>
</evidence>
<feature type="transmembrane region" description="Helical" evidence="13">
    <location>
        <begin position="24"/>
        <end position="42"/>
    </location>
</feature>